<comment type="caution">
    <text evidence="1">The sequence shown here is derived from an EMBL/GenBank/DDBJ whole genome shotgun (WGS) entry which is preliminary data.</text>
</comment>
<evidence type="ECO:0000313" key="1">
    <source>
        <dbReference type="EMBL" id="KZL89077.1"/>
    </source>
</evidence>
<accession>A0A162QWQ4</accession>
<proteinExistence type="predicted"/>
<organism evidence="1 2">
    <name type="scientific">Clostridium magnum DSM 2767</name>
    <dbReference type="NCBI Taxonomy" id="1121326"/>
    <lineage>
        <taxon>Bacteria</taxon>
        <taxon>Bacillati</taxon>
        <taxon>Bacillota</taxon>
        <taxon>Clostridia</taxon>
        <taxon>Eubacteriales</taxon>
        <taxon>Clostridiaceae</taxon>
        <taxon>Clostridium</taxon>
    </lineage>
</organism>
<gene>
    <name evidence="1" type="ORF">CLMAG_55630</name>
</gene>
<sequence length="94" mass="11061">MGTPEKIHVVGYAHVTKGTGAGVQIRKNIRRLIADQPEWELTFVKIDYRETENQELTWRSFFSICNGIRFRYLDILIIHSANDLEEVFYIVEFL</sequence>
<keyword evidence="2" id="KW-1185">Reference proteome</keyword>
<dbReference type="EMBL" id="LWAE01000011">
    <property type="protein sequence ID" value="KZL89077.1"/>
    <property type="molecule type" value="Genomic_DNA"/>
</dbReference>
<dbReference type="Proteomes" id="UP000076603">
    <property type="component" value="Unassembled WGS sequence"/>
</dbReference>
<evidence type="ECO:0000313" key="2">
    <source>
        <dbReference type="Proteomes" id="UP000076603"/>
    </source>
</evidence>
<evidence type="ECO:0008006" key="3">
    <source>
        <dbReference type="Google" id="ProtNLM"/>
    </source>
</evidence>
<reference evidence="1 2" key="1">
    <citation type="submission" date="2016-04" db="EMBL/GenBank/DDBJ databases">
        <title>Genome sequence of Clostridium magnum DSM 2767.</title>
        <authorList>
            <person name="Poehlein A."/>
            <person name="Uhlig R."/>
            <person name="Fischer R."/>
            <person name="Bahl H."/>
            <person name="Daniel R."/>
        </authorList>
    </citation>
    <scope>NUCLEOTIDE SEQUENCE [LARGE SCALE GENOMIC DNA]</scope>
    <source>
        <strain evidence="1 2">DSM 2767</strain>
    </source>
</reference>
<dbReference type="PATRIC" id="fig|1121326.3.peg.5623"/>
<dbReference type="AlphaFoldDB" id="A0A162QWQ4"/>
<protein>
    <recommendedName>
        <fullName evidence="3">Resolvase/invertase-type recombinase catalytic domain-containing protein</fullName>
    </recommendedName>
</protein>
<name>A0A162QWQ4_9CLOT</name>